<evidence type="ECO:0000256" key="1">
    <source>
        <dbReference type="ARBA" id="ARBA00004123"/>
    </source>
</evidence>
<dbReference type="InterPro" id="IPR050609">
    <property type="entry name" value="Antp_homeobox_Deformed_sf"/>
</dbReference>
<protein>
    <submittedName>
        <fullName evidence="9">Homeobox protein lin-39</fullName>
    </submittedName>
</protein>
<feature type="domain" description="Homeobox" evidence="8">
    <location>
        <begin position="3"/>
        <end position="49"/>
    </location>
</feature>
<dbReference type="Proteomes" id="UP000031036">
    <property type="component" value="Unassembled WGS sequence"/>
</dbReference>
<dbReference type="GO" id="GO:0045944">
    <property type="term" value="P:positive regulation of transcription by RNA polymerase II"/>
    <property type="evidence" value="ECO:0007669"/>
    <property type="project" value="TreeGrafter"/>
</dbReference>
<comment type="subcellular location">
    <subcellularLocation>
        <location evidence="1 6 7">Nucleus</location>
    </subcellularLocation>
</comment>
<dbReference type="GO" id="GO:0000978">
    <property type="term" value="F:RNA polymerase II cis-regulatory region sequence-specific DNA binding"/>
    <property type="evidence" value="ECO:0007669"/>
    <property type="project" value="TreeGrafter"/>
</dbReference>
<gene>
    <name evidence="9" type="primary">lin-39</name>
    <name evidence="9" type="ORF">Tcan_03659</name>
</gene>
<evidence type="ECO:0000256" key="5">
    <source>
        <dbReference type="ARBA" id="ARBA00023242"/>
    </source>
</evidence>
<evidence type="ECO:0000256" key="6">
    <source>
        <dbReference type="PROSITE-ProRule" id="PRU00108"/>
    </source>
</evidence>
<keyword evidence="2" id="KW-0217">Developmental protein</keyword>
<dbReference type="AlphaFoldDB" id="A0A0B2V0H0"/>
<accession>A0A0B2V0H0</accession>
<dbReference type="GO" id="GO:0009952">
    <property type="term" value="P:anterior/posterior pattern specification"/>
    <property type="evidence" value="ECO:0007669"/>
    <property type="project" value="TreeGrafter"/>
</dbReference>
<keyword evidence="5 6" id="KW-0539">Nucleus</keyword>
<feature type="non-terminal residue" evidence="9">
    <location>
        <position position="1"/>
    </location>
</feature>
<dbReference type="CDD" id="cd00086">
    <property type="entry name" value="homeodomain"/>
    <property type="match status" value="1"/>
</dbReference>
<dbReference type="SMART" id="SM00389">
    <property type="entry name" value="HOX"/>
    <property type="match status" value="1"/>
</dbReference>
<keyword evidence="4 6" id="KW-0371">Homeobox</keyword>
<dbReference type="InterPro" id="IPR009057">
    <property type="entry name" value="Homeodomain-like_sf"/>
</dbReference>
<dbReference type="EMBL" id="JPKZ01002804">
    <property type="protein sequence ID" value="KHN74969.1"/>
    <property type="molecule type" value="Genomic_DNA"/>
</dbReference>
<dbReference type="PANTHER" id="PTHR45771">
    <property type="entry name" value="HOMEOTIC PROTEIN DEFORMED"/>
    <property type="match status" value="1"/>
</dbReference>
<name>A0A0B2V0H0_TOXCA</name>
<dbReference type="GO" id="GO:0000981">
    <property type="term" value="F:DNA-binding transcription factor activity, RNA polymerase II-specific"/>
    <property type="evidence" value="ECO:0007669"/>
    <property type="project" value="TreeGrafter"/>
</dbReference>
<comment type="caution">
    <text evidence="9">The sequence shown here is derived from an EMBL/GenBank/DDBJ whole genome shotgun (WGS) entry which is preliminary data.</text>
</comment>
<dbReference type="PROSITE" id="PS50071">
    <property type="entry name" value="HOMEOBOX_2"/>
    <property type="match status" value="1"/>
</dbReference>
<evidence type="ECO:0000313" key="9">
    <source>
        <dbReference type="EMBL" id="KHN74969.1"/>
    </source>
</evidence>
<proteinExistence type="predicted"/>
<reference evidence="9 10" key="1">
    <citation type="submission" date="2014-11" db="EMBL/GenBank/DDBJ databases">
        <title>Genetic blueprint of the zoonotic pathogen Toxocara canis.</title>
        <authorList>
            <person name="Zhu X.-Q."/>
            <person name="Korhonen P.K."/>
            <person name="Cai H."/>
            <person name="Young N.D."/>
            <person name="Nejsum P."/>
            <person name="von Samson-Himmelstjerna G."/>
            <person name="Boag P.R."/>
            <person name="Tan P."/>
            <person name="Li Q."/>
            <person name="Min J."/>
            <person name="Yang Y."/>
            <person name="Wang X."/>
            <person name="Fang X."/>
            <person name="Hall R.S."/>
            <person name="Hofmann A."/>
            <person name="Sternberg P.W."/>
            <person name="Jex A.R."/>
            <person name="Gasser R.B."/>
        </authorList>
    </citation>
    <scope>NUCLEOTIDE SEQUENCE [LARGE SCALE GENOMIC DNA]</scope>
    <source>
        <strain evidence="9">PN_DK_2014</strain>
    </source>
</reference>
<evidence type="ECO:0000256" key="2">
    <source>
        <dbReference type="ARBA" id="ARBA00022473"/>
    </source>
</evidence>
<keyword evidence="3 6" id="KW-0238">DNA-binding</keyword>
<dbReference type="Pfam" id="PF00046">
    <property type="entry name" value="Homeodomain"/>
    <property type="match status" value="1"/>
</dbReference>
<dbReference type="STRING" id="6265.A0A0B2V0H0"/>
<evidence type="ECO:0000259" key="8">
    <source>
        <dbReference type="PROSITE" id="PS50071"/>
    </source>
</evidence>
<sequence length="211" mass="24218">SNRGEKRQRTAYTRNQVLELEKEFHFNKYLTRKRRIEIAHSLMLTERQIIGKGCEEEMVWGDVWYVVTGVRITKFLAANCCSFSRARCKIEQASESNIMLQTDLALSDYLRTVPQPLISVLYANPSQESPKCVDQCFARDHMQPRTRAVKTLRGTSTSPFTSISNKSPRWLVLFATVIRIASLRSDLIEDIVNYESRGSAASYNVLERCAQ</sequence>
<evidence type="ECO:0000313" key="10">
    <source>
        <dbReference type="Proteomes" id="UP000031036"/>
    </source>
</evidence>
<dbReference type="InterPro" id="IPR001356">
    <property type="entry name" value="HD"/>
</dbReference>
<dbReference type="GO" id="GO:0005654">
    <property type="term" value="C:nucleoplasm"/>
    <property type="evidence" value="ECO:0007669"/>
    <property type="project" value="TreeGrafter"/>
</dbReference>
<dbReference type="SUPFAM" id="SSF46689">
    <property type="entry name" value="Homeodomain-like"/>
    <property type="match status" value="1"/>
</dbReference>
<evidence type="ECO:0000256" key="3">
    <source>
        <dbReference type="ARBA" id="ARBA00023125"/>
    </source>
</evidence>
<keyword evidence="10" id="KW-1185">Reference proteome</keyword>
<evidence type="ECO:0000256" key="4">
    <source>
        <dbReference type="ARBA" id="ARBA00023155"/>
    </source>
</evidence>
<dbReference type="Gene3D" id="1.10.10.60">
    <property type="entry name" value="Homeodomain-like"/>
    <property type="match status" value="1"/>
</dbReference>
<dbReference type="OrthoDB" id="6159439at2759"/>
<organism evidence="9 10">
    <name type="scientific">Toxocara canis</name>
    <name type="common">Canine roundworm</name>
    <dbReference type="NCBI Taxonomy" id="6265"/>
    <lineage>
        <taxon>Eukaryota</taxon>
        <taxon>Metazoa</taxon>
        <taxon>Ecdysozoa</taxon>
        <taxon>Nematoda</taxon>
        <taxon>Chromadorea</taxon>
        <taxon>Rhabditida</taxon>
        <taxon>Spirurina</taxon>
        <taxon>Ascaridomorpha</taxon>
        <taxon>Ascaridoidea</taxon>
        <taxon>Toxocaridae</taxon>
        <taxon>Toxocara</taxon>
    </lineage>
</organism>
<feature type="DNA-binding region" description="Homeobox" evidence="6">
    <location>
        <begin position="5"/>
        <end position="50"/>
    </location>
</feature>
<evidence type="ECO:0000256" key="7">
    <source>
        <dbReference type="RuleBase" id="RU000682"/>
    </source>
</evidence>
<dbReference type="PANTHER" id="PTHR45771:SF6">
    <property type="entry name" value="HOMEOTIC PROTEIN SEX COMBS REDUCED"/>
    <property type="match status" value="1"/>
</dbReference>